<feature type="DNA-binding region" description="H-T-H motif" evidence="4">
    <location>
        <begin position="46"/>
        <end position="65"/>
    </location>
</feature>
<dbReference type="InterPro" id="IPR001647">
    <property type="entry name" value="HTH_TetR"/>
</dbReference>
<evidence type="ECO:0000256" key="3">
    <source>
        <dbReference type="ARBA" id="ARBA00023163"/>
    </source>
</evidence>
<evidence type="ECO:0000256" key="2">
    <source>
        <dbReference type="ARBA" id="ARBA00023125"/>
    </source>
</evidence>
<keyword evidence="3" id="KW-0804">Transcription</keyword>
<reference evidence="7" key="1">
    <citation type="journal article" date="2019" name="Int. J. Syst. Evol. Microbiol.">
        <title>The Global Catalogue of Microorganisms (GCM) 10K type strain sequencing project: providing services to taxonomists for standard genome sequencing and annotation.</title>
        <authorList>
            <consortium name="The Broad Institute Genomics Platform"/>
            <consortium name="The Broad Institute Genome Sequencing Center for Infectious Disease"/>
            <person name="Wu L."/>
            <person name="Ma J."/>
        </authorList>
    </citation>
    <scope>NUCLEOTIDE SEQUENCE [LARGE SCALE GENOMIC DNA]</scope>
    <source>
        <strain evidence="7">CCUG 49560</strain>
    </source>
</reference>
<evidence type="ECO:0000256" key="1">
    <source>
        <dbReference type="ARBA" id="ARBA00023015"/>
    </source>
</evidence>
<dbReference type="PANTHER" id="PTHR30055:SF234">
    <property type="entry name" value="HTH-TYPE TRANSCRIPTIONAL REGULATOR BETI"/>
    <property type="match status" value="1"/>
</dbReference>
<dbReference type="InterPro" id="IPR049484">
    <property type="entry name" value="Rv0078-like_C"/>
</dbReference>
<dbReference type="InterPro" id="IPR023772">
    <property type="entry name" value="DNA-bd_HTH_TetR-type_CS"/>
</dbReference>
<dbReference type="SUPFAM" id="SSF46689">
    <property type="entry name" value="Homeodomain-like"/>
    <property type="match status" value="1"/>
</dbReference>
<keyword evidence="7" id="KW-1185">Reference proteome</keyword>
<dbReference type="Proteomes" id="UP001595891">
    <property type="component" value="Unassembled WGS sequence"/>
</dbReference>
<dbReference type="RefSeq" id="WP_262844476.1">
    <property type="nucleotide sequence ID" value="NZ_JANZYP010000029.1"/>
</dbReference>
<organism evidence="6 7">
    <name type="scientific">Sphaerisporangium corydalis</name>
    <dbReference type="NCBI Taxonomy" id="1441875"/>
    <lineage>
        <taxon>Bacteria</taxon>
        <taxon>Bacillati</taxon>
        <taxon>Actinomycetota</taxon>
        <taxon>Actinomycetes</taxon>
        <taxon>Streptosporangiales</taxon>
        <taxon>Streptosporangiaceae</taxon>
        <taxon>Sphaerisporangium</taxon>
    </lineage>
</organism>
<sequence>MAGRNLKMAQVTATRNLKVEQGAATRFALIRAATELFAEKGYAATSTAEIVKRAEVTRGALYHHFADKDELFRATFESIELEIAELISVAAEKAAGPADRLRAGMAAFLDTCVDPRIQRILLLEGPSVLGWERWRRSDDPRCARGLLVIGLRSAVDAGVLADQPVEPLAELLYGALVQAGLAIAGSPDPEATHQAMNQAAQRLLTSLLTPDPTTTPSS</sequence>
<keyword evidence="1" id="KW-0805">Transcription regulation</keyword>
<accession>A0ABV9EH05</accession>
<dbReference type="Gene3D" id="1.10.357.10">
    <property type="entry name" value="Tetracycline Repressor, domain 2"/>
    <property type="match status" value="1"/>
</dbReference>
<dbReference type="PROSITE" id="PS50977">
    <property type="entry name" value="HTH_TETR_2"/>
    <property type="match status" value="1"/>
</dbReference>
<dbReference type="PRINTS" id="PR00455">
    <property type="entry name" value="HTHTETR"/>
</dbReference>
<evidence type="ECO:0000256" key="4">
    <source>
        <dbReference type="PROSITE-ProRule" id="PRU00335"/>
    </source>
</evidence>
<dbReference type="InterPro" id="IPR036271">
    <property type="entry name" value="Tet_transcr_reg_TetR-rel_C_sf"/>
</dbReference>
<keyword evidence="2 4" id="KW-0238">DNA-binding</keyword>
<dbReference type="Pfam" id="PF00440">
    <property type="entry name" value="TetR_N"/>
    <property type="match status" value="1"/>
</dbReference>
<dbReference type="EMBL" id="JBHSFN010000011">
    <property type="protein sequence ID" value="MFC4588220.1"/>
    <property type="molecule type" value="Genomic_DNA"/>
</dbReference>
<feature type="domain" description="HTH tetR-type" evidence="5">
    <location>
        <begin position="23"/>
        <end position="83"/>
    </location>
</feature>
<name>A0ABV9EH05_9ACTN</name>
<gene>
    <name evidence="6" type="ORF">ACFO8L_19180</name>
</gene>
<evidence type="ECO:0000313" key="7">
    <source>
        <dbReference type="Proteomes" id="UP001595891"/>
    </source>
</evidence>
<dbReference type="PANTHER" id="PTHR30055">
    <property type="entry name" value="HTH-TYPE TRANSCRIPTIONAL REGULATOR RUTR"/>
    <property type="match status" value="1"/>
</dbReference>
<protein>
    <submittedName>
        <fullName evidence="6">TetR/AcrR family transcriptional regulator</fullName>
    </submittedName>
</protein>
<dbReference type="Pfam" id="PF21351">
    <property type="entry name" value="TetR_C_41"/>
    <property type="match status" value="1"/>
</dbReference>
<dbReference type="InterPro" id="IPR009057">
    <property type="entry name" value="Homeodomain-like_sf"/>
</dbReference>
<comment type="caution">
    <text evidence="6">The sequence shown here is derived from an EMBL/GenBank/DDBJ whole genome shotgun (WGS) entry which is preliminary data.</text>
</comment>
<dbReference type="InterPro" id="IPR050109">
    <property type="entry name" value="HTH-type_TetR-like_transc_reg"/>
</dbReference>
<evidence type="ECO:0000259" key="5">
    <source>
        <dbReference type="PROSITE" id="PS50977"/>
    </source>
</evidence>
<proteinExistence type="predicted"/>
<dbReference type="PROSITE" id="PS01081">
    <property type="entry name" value="HTH_TETR_1"/>
    <property type="match status" value="1"/>
</dbReference>
<dbReference type="SUPFAM" id="SSF48498">
    <property type="entry name" value="Tetracyclin repressor-like, C-terminal domain"/>
    <property type="match status" value="1"/>
</dbReference>
<evidence type="ECO:0000313" key="6">
    <source>
        <dbReference type="EMBL" id="MFC4588220.1"/>
    </source>
</evidence>